<accession>A0A8J6UEP8</accession>
<dbReference type="PANTHER" id="PTHR11122:SF13">
    <property type="entry name" value="GLUCOSE-6-PHOSPHATE 1-EPIMERASE"/>
    <property type="match status" value="1"/>
</dbReference>
<evidence type="ECO:0000256" key="2">
    <source>
        <dbReference type="ARBA" id="ARBA00005866"/>
    </source>
</evidence>
<dbReference type="InterPro" id="IPR014718">
    <property type="entry name" value="GH-type_carb-bd"/>
</dbReference>
<dbReference type="Gene3D" id="2.70.98.10">
    <property type="match status" value="1"/>
</dbReference>
<evidence type="ECO:0000256" key="4">
    <source>
        <dbReference type="PIRNR" id="PIRNR016020"/>
    </source>
</evidence>
<sequence length="301" mass="33194">MSDVLTQLQSRYQNLAQLSFAETDSGLVMVTINNDFASAAVCLHGAHVCAFQPRGQQPLLWLSKDVEFKPGKAIRGGVPVCWPWFGPHPTNSDLPQHGFARNQVWQLSDAMQLVDGATELLLTLNDTEASRQVWPHAFELALKITVAKQLTMELMSTNTGDRAMTVGGALHSYFEVASIAQTRVRGLDQVSYDDKVADQQGIIQRGDIIVDEEVDRVYLDTLATCLIQDEGNQRVIAVAKEGSRTTVVWNPWIDKAAAMVDFNDEGYQTMVCIEAVNAGDDCHTLLPGQSHCLTQTIYLVD</sequence>
<keyword evidence="8" id="KW-1185">Reference proteome</keyword>
<dbReference type="SUPFAM" id="SSF74650">
    <property type="entry name" value="Galactose mutarotase-like"/>
    <property type="match status" value="1"/>
</dbReference>
<dbReference type="AlphaFoldDB" id="A0A8J6UEP8"/>
<gene>
    <name evidence="7" type="ORF">IC617_00900</name>
</gene>
<dbReference type="PANTHER" id="PTHR11122">
    <property type="entry name" value="APOSPORY-ASSOCIATED PROTEIN C-RELATED"/>
    <property type="match status" value="1"/>
</dbReference>
<dbReference type="Proteomes" id="UP000638014">
    <property type="component" value="Unassembled WGS sequence"/>
</dbReference>
<dbReference type="GO" id="GO:0030246">
    <property type="term" value="F:carbohydrate binding"/>
    <property type="evidence" value="ECO:0007669"/>
    <property type="project" value="UniProtKB-UniRule"/>
</dbReference>
<name>A0A8J6UEP8_9GAMM</name>
<dbReference type="EMBL" id="JACXAF010000001">
    <property type="protein sequence ID" value="MBD1387976.1"/>
    <property type="molecule type" value="Genomic_DNA"/>
</dbReference>
<feature type="binding site" evidence="6">
    <location>
        <position position="75"/>
    </location>
    <ligand>
        <name>substrate</name>
    </ligand>
</feature>
<dbReference type="InterPro" id="IPR011013">
    <property type="entry name" value="Gal_mutarotase_sf_dom"/>
</dbReference>
<organism evidence="7 8">
    <name type="scientific">Neiella litorisoli</name>
    <dbReference type="NCBI Taxonomy" id="2771431"/>
    <lineage>
        <taxon>Bacteria</taxon>
        <taxon>Pseudomonadati</taxon>
        <taxon>Pseudomonadota</taxon>
        <taxon>Gammaproteobacteria</taxon>
        <taxon>Alteromonadales</taxon>
        <taxon>Echinimonadaceae</taxon>
        <taxon>Neiella</taxon>
    </lineage>
</organism>
<dbReference type="GO" id="GO:0005975">
    <property type="term" value="P:carbohydrate metabolic process"/>
    <property type="evidence" value="ECO:0007669"/>
    <property type="project" value="InterPro"/>
</dbReference>
<dbReference type="EC" id="5.1.3.15" evidence="4"/>
<feature type="active site" evidence="5">
    <location>
        <position position="274"/>
    </location>
</feature>
<comment type="similarity">
    <text evidence="2 4">Belongs to the glucose-6-phosphate 1-epimerase family.</text>
</comment>
<proteinExistence type="inferred from homology"/>
<keyword evidence="3 4" id="KW-0413">Isomerase</keyword>
<evidence type="ECO:0000256" key="6">
    <source>
        <dbReference type="PIRSR" id="PIRSR016020-2"/>
    </source>
</evidence>
<reference evidence="7" key="1">
    <citation type="submission" date="2020-09" db="EMBL/GenBank/DDBJ databases">
        <title>A novel bacterium of genus Neiella, isolated from South China Sea.</title>
        <authorList>
            <person name="Huang H."/>
            <person name="Mo K."/>
            <person name="Hu Y."/>
        </authorList>
    </citation>
    <scope>NUCLEOTIDE SEQUENCE</scope>
    <source>
        <strain evidence="7">HB171785</strain>
    </source>
</reference>
<evidence type="ECO:0000313" key="8">
    <source>
        <dbReference type="Proteomes" id="UP000638014"/>
    </source>
</evidence>
<evidence type="ECO:0000256" key="5">
    <source>
        <dbReference type="PIRSR" id="PIRSR016020-1"/>
    </source>
</evidence>
<comment type="catalytic activity">
    <reaction evidence="1">
        <text>alpha-D-glucose 6-phosphate = beta-D-glucose 6-phosphate</text>
        <dbReference type="Rhea" id="RHEA:16249"/>
        <dbReference type="ChEBI" id="CHEBI:58225"/>
        <dbReference type="ChEBI" id="CHEBI:58247"/>
        <dbReference type="EC" id="5.1.3.15"/>
    </reaction>
</comment>
<dbReference type="PIRSF" id="PIRSF016020">
    <property type="entry name" value="PHexose_mutarotase"/>
    <property type="match status" value="1"/>
</dbReference>
<dbReference type="InterPro" id="IPR008183">
    <property type="entry name" value="Aldose_1/G6P_1-epimerase"/>
</dbReference>
<dbReference type="RefSeq" id="WP_191143098.1">
    <property type="nucleotide sequence ID" value="NZ_JACXAF010000001.1"/>
</dbReference>
<comment type="caution">
    <text evidence="7">The sequence shown here is derived from an EMBL/GenBank/DDBJ whole genome shotgun (WGS) entry which is preliminary data.</text>
</comment>
<dbReference type="GO" id="GO:0047938">
    <property type="term" value="F:glucose-6-phosphate 1-epimerase activity"/>
    <property type="evidence" value="ECO:0007669"/>
    <property type="project" value="UniProtKB-UniRule"/>
</dbReference>
<dbReference type="Pfam" id="PF01263">
    <property type="entry name" value="Aldose_epim"/>
    <property type="match status" value="1"/>
</dbReference>
<evidence type="ECO:0000256" key="1">
    <source>
        <dbReference type="ARBA" id="ARBA00001096"/>
    </source>
</evidence>
<evidence type="ECO:0000313" key="7">
    <source>
        <dbReference type="EMBL" id="MBD1387976.1"/>
    </source>
</evidence>
<evidence type="ECO:0000256" key="3">
    <source>
        <dbReference type="ARBA" id="ARBA00023235"/>
    </source>
</evidence>
<feature type="binding site" evidence="6">
    <location>
        <position position="101"/>
    </location>
    <ligand>
        <name>substrate</name>
    </ligand>
</feature>
<protein>
    <recommendedName>
        <fullName evidence="4">Putative glucose-6-phosphate 1-epimerase</fullName>
        <ecNumber evidence="4">5.1.3.15</ecNumber>
    </recommendedName>
</protein>
<feature type="active site" evidence="5">
    <location>
        <position position="171"/>
    </location>
</feature>
<dbReference type="InterPro" id="IPR025532">
    <property type="entry name" value="G6P_1-epimerase"/>
</dbReference>
<dbReference type="CDD" id="cd09020">
    <property type="entry name" value="D-hex-6-P-epi_like"/>
    <property type="match status" value="1"/>
</dbReference>
<feature type="binding site" evidence="6">
    <location>
        <position position="96"/>
    </location>
    <ligand>
        <name>substrate</name>
    </ligand>
</feature>